<feature type="region of interest" description="Disordered" evidence="1">
    <location>
        <begin position="118"/>
        <end position="137"/>
    </location>
</feature>
<evidence type="ECO:0000313" key="2">
    <source>
        <dbReference type="EMBL" id="KAF5352798.1"/>
    </source>
</evidence>
<dbReference type="AlphaFoldDB" id="A0A8H5FXX6"/>
<name>A0A8H5FXX6_9AGAR</name>
<evidence type="ECO:0000313" key="3">
    <source>
        <dbReference type="Proteomes" id="UP000559027"/>
    </source>
</evidence>
<comment type="caution">
    <text evidence="2">The sequence shown here is derived from an EMBL/GenBank/DDBJ whole genome shotgun (WGS) entry which is preliminary data.</text>
</comment>
<keyword evidence="3" id="KW-1185">Reference proteome</keyword>
<sequence>MHIDETRNKGPLSKVVKLFNVFVLGTSELVKIHNIHYNTKLSVNHDHLIVAHPSFDWVEELPSEDSVYLSLTNGTSPGGRMGRHHSPHIMDCEGRQEKRLHQTKRLCGDLQHRPDLDGLHEEQNYQKGSPFDGDPFW</sequence>
<reference evidence="2 3" key="1">
    <citation type="journal article" date="2020" name="ISME J.">
        <title>Uncovering the hidden diversity of litter-decomposition mechanisms in mushroom-forming fungi.</title>
        <authorList>
            <person name="Floudas D."/>
            <person name="Bentzer J."/>
            <person name="Ahren D."/>
            <person name="Johansson T."/>
            <person name="Persson P."/>
            <person name="Tunlid A."/>
        </authorList>
    </citation>
    <scope>NUCLEOTIDE SEQUENCE [LARGE SCALE GENOMIC DNA]</scope>
    <source>
        <strain evidence="2 3">CBS 146.42</strain>
    </source>
</reference>
<protein>
    <submittedName>
        <fullName evidence="2">Uncharacterized protein</fullName>
    </submittedName>
</protein>
<dbReference type="Proteomes" id="UP000559027">
    <property type="component" value="Unassembled WGS sequence"/>
</dbReference>
<proteinExistence type="predicted"/>
<dbReference type="EMBL" id="JAACJO010000011">
    <property type="protein sequence ID" value="KAF5352798.1"/>
    <property type="molecule type" value="Genomic_DNA"/>
</dbReference>
<evidence type="ECO:0000256" key="1">
    <source>
        <dbReference type="SAM" id="MobiDB-lite"/>
    </source>
</evidence>
<organism evidence="2 3">
    <name type="scientific">Leucocoprinus leucothites</name>
    <dbReference type="NCBI Taxonomy" id="201217"/>
    <lineage>
        <taxon>Eukaryota</taxon>
        <taxon>Fungi</taxon>
        <taxon>Dikarya</taxon>
        <taxon>Basidiomycota</taxon>
        <taxon>Agaricomycotina</taxon>
        <taxon>Agaricomycetes</taxon>
        <taxon>Agaricomycetidae</taxon>
        <taxon>Agaricales</taxon>
        <taxon>Agaricineae</taxon>
        <taxon>Agaricaceae</taxon>
        <taxon>Leucocoprinus</taxon>
    </lineage>
</organism>
<accession>A0A8H5FXX6</accession>
<gene>
    <name evidence="2" type="ORF">D9756_006225</name>
</gene>